<feature type="chain" id="PRO_5041738066" evidence="2">
    <location>
        <begin position="22"/>
        <end position="106"/>
    </location>
</feature>
<gene>
    <name evidence="3" type="ORF">Q5P01_004874</name>
</gene>
<keyword evidence="2" id="KW-0732">Signal</keyword>
<evidence type="ECO:0000313" key="3">
    <source>
        <dbReference type="EMBL" id="KAK2856139.1"/>
    </source>
</evidence>
<name>A0AA88NBX9_CHASR</name>
<organism evidence="3 4">
    <name type="scientific">Channa striata</name>
    <name type="common">Snakehead murrel</name>
    <name type="synonym">Ophicephalus striatus</name>
    <dbReference type="NCBI Taxonomy" id="64152"/>
    <lineage>
        <taxon>Eukaryota</taxon>
        <taxon>Metazoa</taxon>
        <taxon>Chordata</taxon>
        <taxon>Craniata</taxon>
        <taxon>Vertebrata</taxon>
        <taxon>Euteleostomi</taxon>
        <taxon>Actinopterygii</taxon>
        <taxon>Neopterygii</taxon>
        <taxon>Teleostei</taxon>
        <taxon>Neoteleostei</taxon>
        <taxon>Acanthomorphata</taxon>
        <taxon>Anabantaria</taxon>
        <taxon>Anabantiformes</taxon>
        <taxon>Channoidei</taxon>
        <taxon>Channidae</taxon>
        <taxon>Channa</taxon>
    </lineage>
</organism>
<dbReference type="EMBL" id="JAUPFM010000003">
    <property type="protein sequence ID" value="KAK2856139.1"/>
    <property type="molecule type" value="Genomic_DNA"/>
</dbReference>
<comment type="caution">
    <text evidence="3">The sequence shown here is derived from an EMBL/GenBank/DDBJ whole genome shotgun (WGS) entry which is preliminary data.</text>
</comment>
<evidence type="ECO:0000256" key="2">
    <source>
        <dbReference type="SAM" id="SignalP"/>
    </source>
</evidence>
<dbReference type="AlphaFoldDB" id="A0AA88NBX9"/>
<feature type="region of interest" description="Disordered" evidence="1">
    <location>
        <begin position="80"/>
        <end position="106"/>
    </location>
</feature>
<protein>
    <submittedName>
        <fullName evidence="3">Uncharacterized protein</fullName>
    </submittedName>
</protein>
<sequence>MTIVHLGVIVFVVCLSTQVVSQNVTTTAGRNSTSNLNTTTVATGTYSSSANTTSPTGAGVQLHAGTFSFLIPTHSTYPIIPRSPPSSSSHRDRKTNKDGLILRSLK</sequence>
<dbReference type="Proteomes" id="UP001187415">
    <property type="component" value="Unassembled WGS sequence"/>
</dbReference>
<reference evidence="3" key="1">
    <citation type="submission" date="2023-07" db="EMBL/GenBank/DDBJ databases">
        <title>Chromosome-level Genome Assembly of Striped Snakehead (Channa striata).</title>
        <authorList>
            <person name="Liu H."/>
        </authorList>
    </citation>
    <scope>NUCLEOTIDE SEQUENCE</scope>
    <source>
        <strain evidence="3">Gz</strain>
        <tissue evidence="3">Muscle</tissue>
    </source>
</reference>
<evidence type="ECO:0000256" key="1">
    <source>
        <dbReference type="SAM" id="MobiDB-lite"/>
    </source>
</evidence>
<accession>A0AA88NBX9</accession>
<feature type="signal peptide" evidence="2">
    <location>
        <begin position="1"/>
        <end position="21"/>
    </location>
</feature>
<evidence type="ECO:0000313" key="4">
    <source>
        <dbReference type="Proteomes" id="UP001187415"/>
    </source>
</evidence>
<proteinExistence type="predicted"/>
<keyword evidence="4" id="KW-1185">Reference proteome</keyword>